<dbReference type="EMBL" id="PFBJ01000003">
    <property type="protein sequence ID" value="PIT91490.1"/>
    <property type="molecule type" value="Genomic_DNA"/>
</dbReference>
<feature type="compositionally biased region" description="Basic and acidic residues" evidence="1">
    <location>
        <begin position="53"/>
        <end position="70"/>
    </location>
</feature>
<feature type="compositionally biased region" description="Basic and acidic residues" evidence="1">
    <location>
        <begin position="1"/>
        <end position="11"/>
    </location>
</feature>
<protein>
    <submittedName>
        <fullName evidence="2">Uncharacterized protein</fullName>
    </submittedName>
</protein>
<evidence type="ECO:0000256" key="1">
    <source>
        <dbReference type="SAM" id="MobiDB-lite"/>
    </source>
</evidence>
<evidence type="ECO:0000313" key="2">
    <source>
        <dbReference type="EMBL" id="PIT91490.1"/>
    </source>
</evidence>
<feature type="region of interest" description="Disordered" evidence="1">
    <location>
        <begin position="49"/>
        <end position="70"/>
    </location>
</feature>
<dbReference type="Proteomes" id="UP000228809">
    <property type="component" value="Unassembled WGS sequence"/>
</dbReference>
<feature type="region of interest" description="Disordered" evidence="1">
    <location>
        <begin position="1"/>
        <end position="21"/>
    </location>
</feature>
<accession>A0A2M6WFD0</accession>
<name>A0A2M6WFD0_9BACT</name>
<gene>
    <name evidence="2" type="ORF">COU17_00705</name>
</gene>
<sequence>MCAKWKRESKGGGRAIGPIAEPGEEALSVLWTFVHKELSDLTPIPCLNVQRNRKPEARSPARRQEAESKQ</sequence>
<reference evidence="3" key="1">
    <citation type="submission" date="2017-09" db="EMBL/GenBank/DDBJ databases">
        <title>Depth-based differentiation of microbial function through sediment-hosted aquifers and enrichment of novel symbionts in the deep terrestrial subsurface.</title>
        <authorList>
            <person name="Probst A.J."/>
            <person name="Ladd B."/>
            <person name="Jarett J.K."/>
            <person name="Geller-Mcgrath D.E."/>
            <person name="Sieber C.M.K."/>
            <person name="Emerson J.B."/>
            <person name="Anantharaman K."/>
            <person name="Thomas B.C."/>
            <person name="Malmstrom R."/>
            <person name="Stieglmeier M."/>
            <person name="Klingl A."/>
            <person name="Woyke T."/>
            <person name="Ryan C.M."/>
            <person name="Banfield J.F."/>
        </authorList>
    </citation>
    <scope>NUCLEOTIDE SEQUENCE [LARGE SCALE GENOMIC DNA]</scope>
</reference>
<dbReference type="AlphaFoldDB" id="A0A2M6WFD0"/>
<evidence type="ECO:0000313" key="3">
    <source>
        <dbReference type="Proteomes" id="UP000228809"/>
    </source>
</evidence>
<proteinExistence type="predicted"/>
<organism evidence="2 3">
    <name type="scientific">Candidatus Kaiserbacteria bacterium CG10_big_fil_rev_8_21_14_0_10_49_17</name>
    <dbReference type="NCBI Taxonomy" id="1974609"/>
    <lineage>
        <taxon>Bacteria</taxon>
        <taxon>Candidatus Kaiseribacteriota</taxon>
    </lineage>
</organism>
<comment type="caution">
    <text evidence="2">The sequence shown here is derived from an EMBL/GenBank/DDBJ whole genome shotgun (WGS) entry which is preliminary data.</text>
</comment>